<feature type="compositionally biased region" description="Polar residues" evidence="1">
    <location>
        <begin position="1"/>
        <end position="10"/>
    </location>
</feature>
<comment type="caution">
    <text evidence="2">The sequence shown here is derived from an EMBL/GenBank/DDBJ whole genome shotgun (WGS) entry which is preliminary data.</text>
</comment>
<name>A0AAW2TI74_SESRA</name>
<reference evidence="2" key="2">
    <citation type="journal article" date="2024" name="Plant">
        <title>Genomic evolution and insights into agronomic trait innovations of Sesamum species.</title>
        <authorList>
            <person name="Miao H."/>
            <person name="Wang L."/>
            <person name="Qu L."/>
            <person name="Liu H."/>
            <person name="Sun Y."/>
            <person name="Le M."/>
            <person name="Wang Q."/>
            <person name="Wei S."/>
            <person name="Zheng Y."/>
            <person name="Lin W."/>
            <person name="Duan Y."/>
            <person name="Cao H."/>
            <person name="Xiong S."/>
            <person name="Wang X."/>
            <person name="Wei L."/>
            <person name="Li C."/>
            <person name="Ma Q."/>
            <person name="Ju M."/>
            <person name="Zhao R."/>
            <person name="Li G."/>
            <person name="Mu C."/>
            <person name="Tian Q."/>
            <person name="Mei H."/>
            <person name="Zhang T."/>
            <person name="Gao T."/>
            <person name="Zhang H."/>
        </authorList>
    </citation>
    <scope>NUCLEOTIDE SEQUENCE</scope>
    <source>
        <strain evidence="2">G02</strain>
    </source>
</reference>
<evidence type="ECO:0000256" key="1">
    <source>
        <dbReference type="SAM" id="MobiDB-lite"/>
    </source>
</evidence>
<feature type="region of interest" description="Disordered" evidence="1">
    <location>
        <begin position="1"/>
        <end position="28"/>
    </location>
</feature>
<sequence>MAPSNASSLKQPPLQLNGPISPANTTPRTLSSIHLNPLLPESFSLLMPPPPLIHCHNSHSWFISTVVDSASAQPLGSATMFFLGNLSATAKNHCLFSRLPPRSRKQAPNSLRGLLLRP</sequence>
<accession>A0AAW2TI74</accession>
<evidence type="ECO:0000313" key="2">
    <source>
        <dbReference type="EMBL" id="KAL0403972.1"/>
    </source>
</evidence>
<gene>
    <name evidence="2" type="ORF">Sradi_2038000</name>
</gene>
<organism evidence="2">
    <name type="scientific">Sesamum radiatum</name>
    <name type="common">Black benniseed</name>
    <dbReference type="NCBI Taxonomy" id="300843"/>
    <lineage>
        <taxon>Eukaryota</taxon>
        <taxon>Viridiplantae</taxon>
        <taxon>Streptophyta</taxon>
        <taxon>Embryophyta</taxon>
        <taxon>Tracheophyta</taxon>
        <taxon>Spermatophyta</taxon>
        <taxon>Magnoliopsida</taxon>
        <taxon>eudicotyledons</taxon>
        <taxon>Gunneridae</taxon>
        <taxon>Pentapetalae</taxon>
        <taxon>asterids</taxon>
        <taxon>lamiids</taxon>
        <taxon>Lamiales</taxon>
        <taxon>Pedaliaceae</taxon>
        <taxon>Sesamum</taxon>
    </lineage>
</organism>
<dbReference type="AlphaFoldDB" id="A0AAW2TI74"/>
<protein>
    <submittedName>
        <fullName evidence="2">Uncharacterized protein</fullName>
    </submittedName>
</protein>
<dbReference type="EMBL" id="JACGWJ010000008">
    <property type="protein sequence ID" value="KAL0403972.1"/>
    <property type="molecule type" value="Genomic_DNA"/>
</dbReference>
<proteinExistence type="predicted"/>
<reference evidence="2" key="1">
    <citation type="submission" date="2020-06" db="EMBL/GenBank/DDBJ databases">
        <authorList>
            <person name="Li T."/>
            <person name="Hu X."/>
            <person name="Zhang T."/>
            <person name="Song X."/>
            <person name="Zhang H."/>
            <person name="Dai N."/>
            <person name="Sheng W."/>
            <person name="Hou X."/>
            <person name="Wei L."/>
        </authorList>
    </citation>
    <scope>NUCLEOTIDE SEQUENCE</scope>
    <source>
        <strain evidence="2">G02</strain>
        <tissue evidence="2">Leaf</tissue>
    </source>
</reference>